<proteinExistence type="predicted"/>
<dbReference type="AlphaFoldDB" id="A0A922HXN2"/>
<dbReference type="EMBL" id="ASGP02000003">
    <property type="protein sequence ID" value="KAH9515928.1"/>
    <property type="molecule type" value="Genomic_DNA"/>
</dbReference>
<dbReference type="OrthoDB" id="20886at2759"/>
<evidence type="ECO:0000313" key="9">
    <source>
        <dbReference type="Proteomes" id="UP000790347"/>
    </source>
</evidence>
<reference evidence="8" key="1">
    <citation type="submission" date="2013-05" db="EMBL/GenBank/DDBJ databases">
        <authorList>
            <person name="Yim A.K.Y."/>
            <person name="Chan T.F."/>
            <person name="Ji K.M."/>
            <person name="Liu X.Y."/>
            <person name="Zhou J.W."/>
            <person name="Li R.Q."/>
            <person name="Yang K.Y."/>
            <person name="Li J."/>
            <person name="Li M."/>
            <person name="Law P.T.W."/>
            <person name="Wu Y.L."/>
            <person name="Cai Z.L."/>
            <person name="Qin H."/>
            <person name="Bao Y."/>
            <person name="Leung R.K.K."/>
            <person name="Ng P.K.S."/>
            <person name="Zou J."/>
            <person name="Zhong X.J."/>
            <person name="Ran P.X."/>
            <person name="Zhong N.S."/>
            <person name="Liu Z.G."/>
            <person name="Tsui S.K.W."/>
        </authorList>
    </citation>
    <scope>NUCLEOTIDE SEQUENCE</scope>
    <source>
        <strain evidence="8">Derf</strain>
        <tissue evidence="8">Whole organism</tissue>
    </source>
</reference>
<keyword evidence="2" id="KW-0678">Repressor</keyword>
<evidence type="ECO:0000313" key="8">
    <source>
        <dbReference type="EMBL" id="KAH9515928.1"/>
    </source>
</evidence>
<organism evidence="8 9">
    <name type="scientific">Dermatophagoides farinae</name>
    <name type="common">American house dust mite</name>
    <dbReference type="NCBI Taxonomy" id="6954"/>
    <lineage>
        <taxon>Eukaryota</taxon>
        <taxon>Metazoa</taxon>
        <taxon>Ecdysozoa</taxon>
        <taxon>Arthropoda</taxon>
        <taxon>Chelicerata</taxon>
        <taxon>Arachnida</taxon>
        <taxon>Acari</taxon>
        <taxon>Acariformes</taxon>
        <taxon>Sarcoptiformes</taxon>
        <taxon>Astigmata</taxon>
        <taxon>Psoroptidia</taxon>
        <taxon>Analgoidea</taxon>
        <taxon>Pyroglyphidae</taxon>
        <taxon>Dermatophagoidinae</taxon>
        <taxon>Dermatophagoides</taxon>
    </lineage>
</organism>
<protein>
    <submittedName>
        <fullName evidence="7 8">Breast cancer metastasis-suppressor 1-like protein</fullName>
    </submittedName>
</protein>
<dbReference type="SMART" id="SM01401">
    <property type="entry name" value="Sds3"/>
    <property type="match status" value="1"/>
</dbReference>
<gene>
    <name evidence="8" type="primary">BRMS1L</name>
    <name evidence="8" type="ORF">DERF_006700</name>
    <name evidence="7" type="ORF">HUG17_1277</name>
</gene>
<dbReference type="PANTHER" id="PTHR21964">
    <property type="entry name" value="BREAST CANCER METASTASIS-SUPPRESSOR 1"/>
    <property type="match status" value="1"/>
</dbReference>
<keyword evidence="9" id="KW-1185">Reference proteome</keyword>
<reference evidence="8" key="4">
    <citation type="journal article" date="2022" name="Res Sq">
        <title>Comparative Genomics Reveals Insights into the Divergent Evolution of Astigmatic Mites and Household Pest Adaptations.</title>
        <authorList>
            <person name="Xiong Q."/>
            <person name="Wan A.T.-Y."/>
            <person name="Liu X.-Y."/>
            <person name="Fung C.S.-H."/>
            <person name="Xiao X."/>
            <person name="Malainual N."/>
            <person name="Hou J."/>
            <person name="Wang L."/>
            <person name="Wang M."/>
            <person name="Yang K."/>
            <person name="Cui Y."/>
            <person name="Leung E."/>
            <person name="Nong W."/>
            <person name="Shin S.-K."/>
            <person name="Au S."/>
            <person name="Jeong K.Y."/>
            <person name="Chew F.T."/>
            <person name="Hui J."/>
            <person name="Leung T.F."/>
            <person name="Tungtrongchitr A."/>
            <person name="Zhong N."/>
            <person name="Liu Z."/>
            <person name="Tsui S."/>
        </authorList>
    </citation>
    <scope>NUCLEOTIDE SEQUENCE</scope>
    <source>
        <strain evidence="8">Derf</strain>
        <tissue evidence="8">Whole organism</tissue>
    </source>
</reference>
<keyword evidence="4" id="KW-0804">Transcription</keyword>
<dbReference type="InterPro" id="IPR013907">
    <property type="entry name" value="Sds3"/>
</dbReference>
<dbReference type="Proteomes" id="UP000828236">
    <property type="component" value="Unassembled WGS sequence"/>
</dbReference>
<accession>A0A922HXN2</accession>
<keyword evidence="5" id="KW-0539">Nucleus</keyword>
<reference evidence="7" key="2">
    <citation type="submission" date="2020-06" db="EMBL/GenBank/DDBJ databases">
        <authorList>
            <person name="Ji K."/>
            <person name="Li J."/>
        </authorList>
    </citation>
    <scope>NUCLEOTIDE SEQUENCE</scope>
    <source>
        <strain evidence="7">JKM2019</strain>
        <tissue evidence="7">Whole body</tissue>
    </source>
</reference>
<evidence type="ECO:0000313" key="7">
    <source>
        <dbReference type="EMBL" id="KAH7645739.1"/>
    </source>
</evidence>
<evidence type="ECO:0000256" key="1">
    <source>
        <dbReference type="ARBA" id="ARBA00004123"/>
    </source>
</evidence>
<name>A0A922HXN2_DERFA</name>
<evidence type="ECO:0000256" key="4">
    <source>
        <dbReference type="ARBA" id="ARBA00023163"/>
    </source>
</evidence>
<comment type="caution">
    <text evidence="8">The sequence shown here is derived from an EMBL/GenBank/DDBJ whole genome shotgun (WGS) entry which is preliminary data.</text>
</comment>
<dbReference type="Proteomes" id="UP000790347">
    <property type="component" value="Unassembled WGS sequence"/>
</dbReference>
<evidence type="ECO:0000256" key="6">
    <source>
        <dbReference type="SAM" id="MobiDB-lite"/>
    </source>
</evidence>
<evidence type="ECO:0000256" key="2">
    <source>
        <dbReference type="ARBA" id="ARBA00022491"/>
    </source>
</evidence>
<dbReference type="GO" id="GO:0005654">
    <property type="term" value="C:nucleoplasm"/>
    <property type="evidence" value="ECO:0007669"/>
    <property type="project" value="UniProtKB-ARBA"/>
</dbReference>
<dbReference type="Pfam" id="PF08598">
    <property type="entry name" value="Sds3"/>
    <property type="match status" value="1"/>
</dbReference>
<feature type="region of interest" description="Disordered" evidence="6">
    <location>
        <begin position="1"/>
        <end position="42"/>
    </location>
</feature>
<comment type="subcellular location">
    <subcellularLocation>
        <location evidence="1">Nucleus</location>
    </subcellularLocation>
</comment>
<keyword evidence="3" id="KW-0805">Transcription regulation</keyword>
<evidence type="ECO:0000256" key="3">
    <source>
        <dbReference type="ARBA" id="ARBA00023015"/>
    </source>
</evidence>
<dbReference type="GO" id="GO:0010468">
    <property type="term" value="P:regulation of gene expression"/>
    <property type="evidence" value="ECO:0007669"/>
    <property type="project" value="UniProtKB-ARBA"/>
</dbReference>
<evidence type="ECO:0000256" key="5">
    <source>
        <dbReference type="ARBA" id="ARBA00023242"/>
    </source>
</evidence>
<sequence>MSSMENENNGENDEIVDSDKEDSNDDSNSNSSSSDEFESSDLECVDKDKEYNNILVDVEKQFYLIRLLYKNEKNFEIDTKIQQICEGIAPEYIQPFEELIAQNRIRLEIAELIRNYRLNNLKQFYDAEKLAAEQNYMNEKELLKDSIRKDVEEKIQKLNEERYKADSEFFSVSVNYMKKSRKYSYNDDYNGGHHEKRRKAVPISGPYIIHRLKEDEIKEDVNFIKCCLRSQKNNYSMHHHNNNNNHQYSHHF</sequence>
<reference evidence="7" key="3">
    <citation type="journal article" date="2021" name="World Allergy Organ. J.">
        <title>Chromosome-level assembly of Dermatophagoides farinae genome and transcriptome reveals two novel allergens Der f 37 and Der f 39.</title>
        <authorList>
            <person name="Chen J."/>
            <person name="Cai Z."/>
            <person name="Fan D."/>
            <person name="Hu J."/>
            <person name="Hou Y."/>
            <person name="He Y."/>
            <person name="Zhang Z."/>
            <person name="Zhao Z."/>
            <person name="Gao P."/>
            <person name="Hu W."/>
            <person name="Sun J."/>
            <person name="Li J."/>
            <person name="Ji K."/>
        </authorList>
    </citation>
    <scope>NUCLEOTIDE SEQUENCE</scope>
    <source>
        <strain evidence="7">JKM2019</strain>
    </source>
</reference>
<dbReference type="EMBL" id="SDOV01000001">
    <property type="protein sequence ID" value="KAH7645739.1"/>
    <property type="molecule type" value="Genomic_DNA"/>
</dbReference>
<feature type="compositionally biased region" description="Acidic residues" evidence="6">
    <location>
        <begin position="8"/>
        <end position="25"/>
    </location>
</feature>